<dbReference type="PROSITE" id="PS01124">
    <property type="entry name" value="HTH_ARAC_FAMILY_2"/>
    <property type="match status" value="1"/>
</dbReference>
<comment type="caution">
    <text evidence="5">The sequence shown here is derived from an EMBL/GenBank/DDBJ whole genome shotgun (WGS) entry which is preliminary data.</text>
</comment>
<keyword evidence="2" id="KW-0238">DNA-binding</keyword>
<organism evidence="5 6">
    <name type="scientific">Aromatoleum petrolei</name>
    <dbReference type="NCBI Taxonomy" id="76116"/>
    <lineage>
        <taxon>Bacteria</taxon>
        <taxon>Pseudomonadati</taxon>
        <taxon>Pseudomonadota</taxon>
        <taxon>Betaproteobacteria</taxon>
        <taxon>Rhodocyclales</taxon>
        <taxon>Rhodocyclaceae</taxon>
        <taxon>Aromatoleum</taxon>
    </lineage>
</organism>
<evidence type="ECO:0000256" key="1">
    <source>
        <dbReference type="ARBA" id="ARBA00023015"/>
    </source>
</evidence>
<evidence type="ECO:0000313" key="6">
    <source>
        <dbReference type="Proteomes" id="UP000652074"/>
    </source>
</evidence>
<keyword evidence="1" id="KW-0805">Transcription regulation</keyword>
<reference evidence="5 6" key="1">
    <citation type="submission" date="2019-12" db="EMBL/GenBank/DDBJ databases">
        <title>Comparative genomics gives insights into the taxonomy of the Azoarcus-Aromatoleum group and reveals separate origins of nif in the plant-associated Azoarcus and non-plant-associated Aromatoleum sub-groups.</title>
        <authorList>
            <person name="Lafos M."/>
            <person name="Maluk M."/>
            <person name="Batista M."/>
            <person name="Junghare M."/>
            <person name="Carmona M."/>
            <person name="Faoro H."/>
            <person name="Cruz L.M."/>
            <person name="Battistoni F."/>
            <person name="De Souza E."/>
            <person name="Pedrosa F."/>
            <person name="Chen W.-M."/>
            <person name="Poole P.S."/>
            <person name="Dixon R.A."/>
            <person name="James E.K."/>
        </authorList>
    </citation>
    <scope>NUCLEOTIDE SEQUENCE [LARGE SCALE GENOMIC DNA]</scope>
    <source>
        <strain evidence="5 6">ToN1</strain>
    </source>
</reference>
<dbReference type="PANTHER" id="PTHR46796">
    <property type="entry name" value="HTH-TYPE TRANSCRIPTIONAL ACTIVATOR RHAS-RELATED"/>
    <property type="match status" value="1"/>
</dbReference>
<evidence type="ECO:0000256" key="2">
    <source>
        <dbReference type="ARBA" id="ARBA00023125"/>
    </source>
</evidence>
<proteinExistence type="predicted"/>
<dbReference type="Pfam" id="PF12833">
    <property type="entry name" value="HTH_18"/>
    <property type="match status" value="1"/>
</dbReference>
<keyword evidence="3" id="KW-0804">Transcription</keyword>
<dbReference type="InterPro" id="IPR018060">
    <property type="entry name" value="HTH_AraC"/>
</dbReference>
<protein>
    <submittedName>
        <fullName evidence="5">Helix-turn-helix domain-containing protein</fullName>
    </submittedName>
</protein>
<dbReference type="Proteomes" id="UP000652074">
    <property type="component" value="Unassembled WGS sequence"/>
</dbReference>
<accession>A0ABX1MVZ1</accession>
<feature type="domain" description="HTH araC/xylS-type" evidence="4">
    <location>
        <begin position="230"/>
        <end position="332"/>
    </location>
</feature>
<dbReference type="InterPro" id="IPR050204">
    <property type="entry name" value="AraC_XylS_family_regulators"/>
</dbReference>
<sequence length="341" mass="37950">MAINNPTSISPMADPRGQEMAAMTRVDDVSELGNELAAWDAVYEQLSPGVFNGSIREIWIDERLEILWEVGSQAIWTAGSNVEGMVSLGVPVASGAAGIYCGVPLDDGAVSFLPAGKEFEIYCRGRMDIVSATIGETLLAEFAAGESLQLADRIFRQPLVRQHPLQAAKLRRGLAEIVRAVHLHPELLKIDASRKAMRDCVLTLALEAFDVNAKRTSWNLHPSAKAWIVRTIREHALAHPEDQLNIGDLCRFYRISRRSLQYAFEELTGMGAVQFLRNVRLNAVRREIRRLASNPVESIAGIAARWGFWHLPRFAEYYRGLFGELPSETRKQGSQLNTPES</sequence>
<evidence type="ECO:0000256" key="3">
    <source>
        <dbReference type="ARBA" id="ARBA00023163"/>
    </source>
</evidence>
<dbReference type="PANTHER" id="PTHR46796:SF12">
    <property type="entry name" value="HTH-TYPE DNA-BINDING TRANSCRIPTIONAL ACTIVATOR EUTR"/>
    <property type="match status" value="1"/>
</dbReference>
<name>A0ABX1MVZ1_9RHOO</name>
<evidence type="ECO:0000313" key="5">
    <source>
        <dbReference type="EMBL" id="NMF90841.1"/>
    </source>
</evidence>
<dbReference type="Gene3D" id="1.10.10.60">
    <property type="entry name" value="Homeodomain-like"/>
    <property type="match status" value="1"/>
</dbReference>
<gene>
    <name evidence="5" type="ORF">GPA26_20445</name>
</gene>
<evidence type="ECO:0000259" key="4">
    <source>
        <dbReference type="PROSITE" id="PS01124"/>
    </source>
</evidence>
<dbReference type="SMART" id="SM00342">
    <property type="entry name" value="HTH_ARAC"/>
    <property type="match status" value="1"/>
</dbReference>
<dbReference type="EMBL" id="WTVR01000054">
    <property type="protein sequence ID" value="NMF90841.1"/>
    <property type="molecule type" value="Genomic_DNA"/>
</dbReference>
<keyword evidence="6" id="KW-1185">Reference proteome</keyword>